<dbReference type="Gene3D" id="1.20.1260.100">
    <property type="entry name" value="TspO/MBR protein"/>
    <property type="match status" value="1"/>
</dbReference>
<feature type="transmembrane region" description="Helical" evidence="1">
    <location>
        <begin position="12"/>
        <end position="34"/>
    </location>
</feature>
<keyword evidence="1" id="KW-0812">Transmembrane</keyword>
<proteinExistence type="predicted"/>
<keyword evidence="1" id="KW-0472">Membrane</keyword>
<dbReference type="AlphaFoldDB" id="A0A6P4ZM01"/>
<dbReference type="GeneID" id="109483622"/>
<evidence type="ECO:0000256" key="1">
    <source>
        <dbReference type="SAM" id="Phobius"/>
    </source>
</evidence>
<dbReference type="RefSeq" id="XP_019642220.1">
    <property type="nucleotide sequence ID" value="XM_019786661.1"/>
</dbReference>
<dbReference type="PANTHER" id="PTHR33802">
    <property type="entry name" value="SI:CH211-161H7.5-RELATED"/>
    <property type="match status" value="1"/>
</dbReference>
<feature type="transmembrane region" description="Helical" evidence="1">
    <location>
        <begin position="129"/>
        <end position="152"/>
    </location>
</feature>
<dbReference type="PANTHER" id="PTHR33802:SF1">
    <property type="entry name" value="XK-RELATED PROTEIN"/>
    <property type="match status" value="1"/>
</dbReference>
<dbReference type="Proteomes" id="UP000515135">
    <property type="component" value="Unplaced"/>
</dbReference>
<evidence type="ECO:0000313" key="2">
    <source>
        <dbReference type="Proteomes" id="UP000515135"/>
    </source>
</evidence>
<reference evidence="3" key="1">
    <citation type="submission" date="2025-08" db="UniProtKB">
        <authorList>
            <consortium name="RefSeq"/>
        </authorList>
    </citation>
    <scope>IDENTIFICATION</scope>
    <source>
        <tissue evidence="3">Gonad</tissue>
    </source>
</reference>
<accession>A0A6P4ZM01</accession>
<feature type="transmembrane region" description="Helical" evidence="1">
    <location>
        <begin position="211"/>
        <end position="229"/>
    </location>
</feature>
<protein>
    <submittedName>
        <fullName evidence="3">Uncharacterized protein LOC109483622</fullName>
    </submittedName>
</protein>
<dbReference type="OrthoDB" id="5586934at2759"/>
<keyword evidence="1" id="KW-1133">Transmembrane helix</keyword>
<keyword evidence="2" id="KW-1185">Reference proteome</keyword>
<feature type="transmembrane region" description="Helical" evidence="1">
    <location>
        <begin position="267"/>
        <end position="290"/>
    </location>
</feature>
<evidence type="ECO:0000313" key="3">
    <source>
        <dbReference type="RefSeq" id="XP_019642220.1"/>
    </source>
</evidence>
<organism evidence="2 3">
    <name type="scientific">Branchiostoma belcheri</name>
    <name type="common">Amphioxus</name>
    <dbReference type="NCBI Taxonomy" id="7741"/>
    <lineage>
        <taxon>Eukaryota</taxon>
        <taxon>Metazoa</taxon>
        <taxon>Chordata</taxon>
        <taxon>Cephalochordata</taxon>
        <taxon>Leptocardii</taxon>
        <taxon>Amphioxiformes</taxon>
        <taxon>Branchiostomatidae</taxon>
        <taxon>Branchiostoma</taxon>
    </lineage>
</organism>
<feature type="transmembrane region" description="Helical" evidence="1">
    <location>
        <begin position="241"/>
        <end position="261"/>
    </location>
</feature>
<sequence>METSKSGFQHQPVKILMILGAWLAFFVCITFNALSASGASKGLFNSTQGELSDKYYNDLVPAGWTFSIWGFIYAWTALWLLYVTTTIFRKTSEGYVYIVADLLPWYFFVSWYINQACNVTWLFVFDNEHLVASACVLALIPFTLYICLFASYREVDRRGVWLTENSPVDLWLTRAFVHNGLAIYATWTTIATLLNFGIALIYAGGYDNTDVVTGLIAVLLVECLVWYVLENFVLDRYCRYNLIIWVVVIVALTGSLVEHWGPQKRNSIFTAILIGLVAFLFTIRLCLVVYRHFKNPLYKKFVLPTTEQGKNNGTFNMT</sequence>
<dbReference type="InterPro" id="IPR038330">
    <property type="entry name" value="TspO/MBR-related_sf"/>
</dbReference>
<dbReference type="KEGG" id="bbel:109483622"/>
<gene>
    <name evidence="3" type="primary">LOC109483622</name>
</gene>
<feature type="transmembrane region" description="Helical" evidence="1">
    <location>
        <begin position="62"/>
        <end position="82"/>
    </location>
</feature>
<name>A0A6P4ZM01_BRABE</name>
<feature type="transmembrane region" description="Helical" evidence="1">
    <location>
        <begin position="181"/>
        <end position="205"/>
    </location>
</feature>